<feature type="compositionally biased region" description="Basic and acidic residues" evidence="1">
    <location>
        <begin position="205"/>
        <end position="214"/>
    </location>
</feature>
<dbReference type="OMA" id="ISCDYKK"/>
<name>L7JU23_TRAHO</name>
<dbReference type="AlphaFoldDB" id="L7JU23"/>
<dbReference type="VEuPathDB" id="MicrosporidiaDB:THOM_2081"/>
<sequence>MLFSSELQKLFKEREELYVKKELTYNKLKERIKREGILTHILRLNLRRPVQKVTHQPIILGSSLYRMSVLNVGELPKPSQKEYITPTIVYPINFISKRKYKKYNGCPSKSKDKIFYICKIHDNKDMFEISCDYKKWVGKDCWNEFVKDFDAVSEYNSMEEFFGLKHPQLQRIIEEKGTDELTEYVPLNRRKENGKTENEMSDVSDDGRFYSDNE</sequence>
<dbReference type="Gene3D" id="3.30.160.360">
    <property type="match status" value="1"/>
</dbReference>
<evidence type="ECO:0000256" key="1">
    <source>
        <dbReference type="SAM" id="MobiDB-lite"/>
    </source>
</evidence>
<dbReference type="InParanoid" id="L7JU23"/>
<evidence type="ECO:0000313" key="2">
    <source>
        <dbReference type="EMBL" id="ELQ74983.1"/>
    </source>
</evidence>
<accession>L7JU23</accession>
<dbReference type="HOGENOM" id="CLU_112148_0_0_1"/>
<dbReference type="InterPro" id="IPR003888">
    <property type="entry name" value="FYrich_N"/>
</dbReference>
<protein>
    <submittedName>
        <fullName evidence="2">Putative FY-rich</fullName>
    </submittedName>
</protein>
<reference evidence="2 3" key="1">
    <citation type="journal article" date="2012" name="PLoS Pathog.">
        <title>The genome of the obligate intracellular parasite Trachipleistophora hominis: new insights into microsporidian genome dynamics and reductive evolution.</title>
        <authorList>
            <person name="Heinz E."/>
            <person name="Williams T.A."/>
            <person name="Nakjang S."/>
            <person name="Noel C.J."/>
            <person name="Swan D.C."/>
            <person name="Goldberg A.V."/>
            <person name="Harris S.R."/>
            <person name="Weinmaier T."/>
            <person name="Markert S."/>
            <person name="Becher D."/>
            <person name="Bernhardt J."/>
            <person name="Dagan T."/>
            <person name="Hacker C."/>
            <person name="Lucocq J.M."/>
            <person name="Schweder T."/>
            <person name="Rattei T."/>
            <person name="Hall N."/>
            <person name="Hirt R.P."/>
            <person name="Embley T.M."/>
        </authorList>
    </citation>
    <scope>NUCLEOTIDE SEQUENCE [LARGE SCALE GENOMIC DNA]</scope>
</reference>
<feature type="region of interest" description="Disordered" evidence="1">
    <location>
        <begin position="186"/>
        <end position="214"/>
    </location>
</feature>
<dbReference type="PROSITE" id="PS51542">
    <property type="entry name" value="FYRN"/>
    <property type="match status" value="1"/>
</dbReference>
<gene>
    <name evidence="2" type="ORF">THOM_2081</name>
</gene>
<dbReference type="Proteomes" id="UP000011185">
    <property type="component" value="Unassembled WGS sequence"/>
</dbReference>
<dbReference type="Pfam" id="PF05964">
    <property type="entry name" value="FYRN"/>
    <property type="match status" value="1"/>
</dbReference>
<organism evidence="2 3">
    <name type="scientific">Trachipleistophora hominis</name>
    <name type="common">Microsporidian parasite</name>
    <dbReference type="NCBI Taxonomy" id="72359"/>
    <lineage>
        <taxon>Eukaryota</taxon>
        <taxon>Fungi</taxon>
        <taxon>Fungi incertae sedis</taxon>
        <taxon>Microsporidia</taxon>
        <taxon>Pleistophoridae</taxon>
        <taxon>Trachipleistophora</taxon>
    </lineage>
</organism>
<feature type="compositionally biased region" description="Basic and acidic residues" evidence="1">
    <location>
        <begin position="189"/>
        <end position="198"/>
    </location>
</feature>
<dbReference type="OrthoDB" id="2192852at2759"/>
<keyword evidence="3" id="KW-1185">Reference proteome</keyword>
<dbReference type="GO" id="GO:0005634">
    <property type="term" value="C:nucleus"/>
    <property type="evidence" value="ECO:0007669"/>
    <property type="project" value="InterPro"/>
</dbReference>
<dbReference type="EMBL" id="JH994000">
    <property type="protein sequence ID" value="ELQ74983.1"/>
    <property type="molecule type" value="Genomic_DNA"/>
</dbReference>
<proteinExistence type="predicted"/>
<evidence type="ECO:0000313" key="3">
    <source>
        <dbReference type="Proteomes" id="UP000011185"/>
    </source>
</evidence>